<dbReference type="SUPFAM" id="SSF56801">
    <property type="entry name" value="Acetyl-CoA synthetase-like"/>
    <property type="match status" value="1"/>
</dbReference>
<dbReference type="PROSITE" id="PS50075">
    <property type="entry name" value="CARRIER"/>
    <property type="match status" value="1"/>
</dbReference>
<evidence type="ECO:0000256" key="3">
    <source>
        <dbReference type="SAM" id="MobiDB-lite"/>
    </source>
</evidence>
<evidence type="ECO:0000259" key="4">
    <source>
        <dbReference type="PROSITE" id="PS50075"/>
    </source>
</evidence>
<dbReference type="Proteomes" id="UP000321832">
    <property type="component" value="Unassembled WGS sequence"/>
</dbReference>
<dbReference type="InterPro" id="IPR000873">
    <property type="entry name" value="AMP-dep_synth/lig_dom"/>
</dbReference>
<comment type="caution">
    <text evidence="5">The sequence shown here is derived from an EMBL/GenBank/DDBJ whole genome shotgun (WGS) entry which is preliminary data.</text>
</comment>
<proteinExistence type="predicted"/>
<name>A0A5C6U359_9BURK</name>
<dbReference type="GO" id="GO:0043041">
    <property type="term" value="P:amino acid activation for nonribosomal peptide biosynthetic process"/>
    <property type="evidence" value="ECO:0007669"/>
    <property type="project" value="TreeGrafter"/>
</dbReference>
<feature type="region of interest" description="Disordered" evidence="3">
    <location>
        <begin position="430"/>
        <end position="530"/>
    </location>
</feature>
<dbReference type="InterPro" id="IPR009081">
    <property type="entry name" value="PP-bd_ACP"/>
</dbReference>
<dbReference type="InterPro" id="IPR045851">
    <property type="entry name" value="AMP-bd_C_sf"/>
</dbReference>
<feature type="compositionally biased region" description="Low complexity" evidence="3">
    <location>
        <begin position="433"/>
        <end position="462"/>
    </location>
</feature>
<dbReference type="SMART" id="SM00823">
    <property type="entry name" value="PKS_PP"/>
    <property type="match status" value="1"/>
</dbReference>
<dbReference type="Pfam" id="PF00501">
    <property type="entry name" value="AMP-binding"/>
    <property type="match status" value="1"/>
</dbReference>
<dbReference type="PANTHER" id="PTHR45527:SF1">
    <property type="entry name" value="FATTY ACID SYNTHASE"/>
    <property type="match status" value="1"/>
</dbReference>
<keyword evidence="2" id="KW-0597">Phosphoprotein</keyword>
<dbReference type="PANTHER" id="PTHR45527">
    <property type="entry name" value="NONRIBOSOMAL PEPTIDE SYNTHETASE"/>
    <property type="match status" value="1"/>
</dbReference>
<feature type="compositionally biased region" description="Low complexity" evidence="3">
    <location>
        <begin position="485"/>
        <end position="498"/>
    </location>
</feature>
<sequence>MLFTSGSTGTPKGVAMGALPLRHLIAWHAAHPRLGQPACTLQFAPLSFDVHFQEILSTVACGGTLVLLPDARRRDPAQLHAAIVEHGVQRLFLPYVALQMLAEASREDPPRCLREVVSAGEQLQVTPAIRALFRALPDAQLHNHYGPTESHVVTAHELTGDAADWPEIPPIGKALPHVRLALADAEQEGGVETGELLIGGETLAHGYIGREDLTGERFRADPAEPGHRWYVTGDLVRRDAEGIVTYLGRADGRVKVDGFRIEPGEIELALMRHPSVRDAVVTAPVIPGAGRQLVAHVVLRQPVADLPAALRSHLRGQVPDYMVPVRYVVLERLPTTPSGKINRRGLPLPEPEPAPTATADPAEMARELWCQLLGVSGIAPDQNLFDLGARSLMVLRFVARLRELGIDGLSVTDIYDRPTLRGIAERLRGGSAGVRSARGRAAASGTRSGAAPSPSSAWRRAPVMPPTSGSCGSSCWPARSRCAGSPPTRSTRPCRPRCASGRTSSPRAACWRTPLASTPASSASRHARRF</sequence>
<feature type="domain" description="Carrier" evidence="4">
    <location>
        <begin position="356"/>
        <end position="431"/>
    </location>
</feature>
<dbReference type="EMBL" id="VOPW01000001">
    <property type="protein sequence ID" value="TXC66431.1"/>
    <property type="molecule type" value="Genomic_DNA"/>
</dbReference>
<dbReference type="InterPro" id="IPR025110">
    <property type="entry name" value="AMP-bd_C"/>
</dbReference>
<dbReference type="GO" id="GO:0005737">
    <property type="term" value="C:cytoplasm"/>
    <property type="evidence" value="ECO:0007669"/>
    <property type="project" value="TreeGrafter"/>
</dbReference>
<dbReference type="Pfam" id="PF13193">
    <property type="entry name" value="AMP-binding_C"/>
    <property type="match status" value="1"/>
</dbReference>
<dbReference type="InterPro" id="IPR036736">
    <property type="entry name" value="ACP-like_sf"/>
</dbReference>
<evidence type="ECO:0000256" key="2">
    <source>
        <dbReference type="ARBA" id="ARBA00022553"/>
    </source>
</evidence>
<dbReference type="InterPro" id="IPR020845">
    <property type="entry name" value="AMP-binding_CS"/>
</dbReference>
<dbReference type="GO" id="GO:0044550">
    <property type="term" value="P:secondary metabolite biosynthetic process"/>
    <property type="evidence" value="ECO:0007669"/>
    <property type="project" value="TreeGrafter"/>
</dbReference>
<keyword evidence="6" id="KW-1185">Reference proteome</keyword>
<dbReference type="InterPro" id="IPR042099">
    <property type="entry name" value="ANL_N_sf"/>
</dbReference>
<evidence type="ECO:0000256" key="1">
    <source>
        <dbReference type="ARBA" id="ARBA00022450"/>
    </source>
</evidence>
<feature type="compositionally biased region" description="Low complexity" evidence="3">
    <location>
        <begin position="513"/>
        <end position="524"/>
    </location>
</feature>
<keyword evidence="1" id="KW-0596">Phosphopantetheine</keyword>
<reference evidence="5 6" key="1">
    <citation type="submission" date="2019-08" db="EMBL/GenBank/DDBJ databases">
        <authorList>
            <person name="Khan S.A."/>
            <person name="Jeon C.O."/>
            <person name="Jeong S.E."/>
        </authorList>
    </citation>
    <scope>NUCLEOTIDE SEQUENCE [LARGE SCALE GENOMIC DNA]</scope>
    <source>
        <strain evidence="6">IMCC1728</strain>
    </source>
</reference>
<dbReference type="Gene3D" id="3.30.300.30">
    <property type="match status" value="1"/>
</dbReference>
<dbReference type="InterPro" id="IPR020806">
    <property type="entry name" value="PKS_PP-bd"/>
</dbReference>
<organism evidence="5 6">
    <name type="scientific">Piscinibacter aquaticus</name>
    <dbReference type="NCBI Taxonomy" id="392597"/>
    <lineage>
        <taxon>Bacteria</taxon>
        <taxon>Pseudomonadati</taxon>
        <taxon>Pseudomonadota</taxon>
        <taxon>Betaproteobacteria</taxon>
        <taxon>Burkholderiales</taxon>
        <taxon>Sphaerotilaceae</taxon>
        <taxon>Piscinibacter</taxon>
    </lineage>
</organism>
<evidence type="ECO:0000313" key="5">
    <source>
        <dbReference type="EMBL" id="TXC66431.1"/>
    </source>
</evidence>
<protein>
    <submittedName>
        <fullName evidence="5">AMP-binding protein</fullName>
    </submittedName>
</protein>
<accession>A0A5C6U359</accession>
<gene>
    <name evidence="5" type="ORF">FSC37_13010</name>
</gene>
<dbReference type="GO" id="GO:0031177">
    <property type="term" value="F:phosphopantetheine binding"/>
    <property type="evidence" value="ECO:0007669"/>
    <property type="project" value="InterPro"/>
</dbReference>
<dbReference type="SUPFAM" id="SSF47336">
    <property type="entry name" value="ACP-like"/>
    <property type="match status" value="1"/>
</dbReference>
<dbReference type="PROSITE" id="PS00455">
    <property type="entry name" value="AMP_BINDING"/>
    <property type="match status" value="1"/>
</dbReference>
<dbReference type="Gene3D" id="1.10.1200.10">
    <property type="entry name" value="ACP-like"/>
    <property type="match status" value="1"/>
</dbReference>
<dbReference type="Pfam" id="PF00550">
    <property type="entry name" value="PP-binding"/>
    <property type="match status" value="1"/>
</dbReference>
<dbReference type="Gene3D" id="3.40.50.12780">
    <property type="entry name" value="N-terminal domain of ligase-like"/>
    <property type="match status" value="1"/>
</dbReference>
<dbReference type="AlphaFoldDB" id="A0A5C6U359"/>
<evidence type="ECO:0000313" key="6">
    <source>
        <dbReference type="Proteomes" id="UP000321832"/>
    </source>
</evidence>